<evidence type="ECO:0000259" key="2">
    <source>
        <dbReference type="Pfam" id="PF13020"/>
    </source>
</evidence>
<keyword evidence="5" id="KW-1185">Reference proteome</keyword>
<dbReference type="RefSeq" id="WP_110030333.1">
    <property type="nucleotide sequence ID" value="NZ_QGTR01000001.1"/>
</dbReference>
<proteinExistence type="predicted"/>
<dbReference type="InterPro" id="IPR024975">
    <property type="entry name" value="NOV_C"/>
</dbReference>
<dbReference type="EMBL" id="QGTR01000001">
    <property type="protein sequence ID" value="PWW03826.1"/>
    <property type="molecule type" value="Genomic_DNA"/>
</dbReference>
<dbReference type="InterPro" id="IPR058210">
    <property type="entry name" value="SACS/Nov_dom"/>
</dbReference>
<evidence type="ECO:0000259" key="3">
    <source>
        <dbReference type="Pfam" id="PF25794"/>
    </source>
</evidence>
<evidence type="ECO:0000313" key="5">
    <source>
        <dbReference type="Proteomes" id="UP000246352"/>
    </source>
</evidence>
<organism evidence="4 5">
    <name type="scientific">Hoeflea marina</name>
    <dbReference type="NCBI Taxonomy" id="274592"/>
    <lineage>
        <taxon>Bacteria</taxon>
        <taxon>Pseudomonadati</taxon>
        <taxon>Pseudomonadota</taxon>
        <taxon>Alphaproteobacteria</taxon>
        <taxon>Hyphomicrobiales</taxon>
        <taxon>Rhizobiaceae</taxon>
        <taxon>Hoeflea</taxon>
    </lineage>
</organism>
<gene>
    <name evidence="4" type="ORF">DFR52_101514</name>
</gene>
<dbReference type="Proteomes" id="UP000246352">
    <property type="component" value="Unassembled WGS sequence"/>
</dbReference>
<comment type="caution">
    <text evidence="4">The sequence shown here is derived from an EMBL/GenBank/DDBJ whole genome shotgun (WGS) entry which is preliminary data.</text>
</comment>
<protein>
    <submittedName>
        <fullName evidence="4">Uncharacterized protein DUF3883</fullName>
    </submittedName>
</protein>
<dbReference type="Pfam" id="PF25794">
    <property type="entry name" value="SACS"/>
    <property type="match status" value="1"/>
</dbReference>
<dbReference type="PANTHER" id="PTHR46919">
    <property type="entry name" value="ZINC FINGER, C3HC4 TYPE (RING FINGER) FAMILY PROTEIN"/>
    <property type="match status" value="1"/>
</dbReference>
<dbReference type="OrthoDB" id="9802640at2"/>
<reference evidence="4 5" key="1">
    <citation type="submission" date="2018-05" db="EMBL/GenBank/DDBJ databases">
        <title>Genomic Encyclopedia of Type Strains, Phase IV (KMG-IV): sequencing the most valuable type-strain genomes for metagenomic binning, comparative biology and taxonomic classification.</title>
        <authorList>
            <person name="Goeker M."/>
        </authorList>
    </citation>
    <scope>NUCLEOTIDE SEQUENCE [LARGE SCALE GENOMIC DNA]</scope>
    <source>
        <strain evidence="4 5">DSM 16791</strain>
    </source>
</reference>
<feature type="domain" description="Sacsin/Nov" evidence="3">
    <location>
        <begin position="43"/>
        <end position="167"/>
    </location>
</feature>
<dbReference type="PANTHER" id="PTHR46919:SF2">
    <property type="entry name" value="SACSIN"/>
    <property type="match status" value="1"/>
</dbReference>
<evidence type="ECO:0000313" key="4">
    <source>
        <dbReference type="EMBL" id="PWW03826.1"/>
    </source>
</evidence>
<evidence type="ECO:0000256" key="1">
    <source>
        <dbReference type="SAM" id="MobiDB-lite"/>
    </source>
</evidence>
<feature type="domain" description="Protein NO VEIN C-terminal" evidence="2">
    <location>
        <begin position="1491"/>
        <end position="1575"/>
    </location>
</feature>
<sequence length="1664" mass="182621">MSDHIRSDQNPQSKIEGARFAELSEAAPKSVTIPYRANLLGNIEQALKGLQGYGIMALELIQNADDAGANSLSFDARDDALVVGNEGEFTSCGLEDAECPWTKSGDPTGLRRPCNFHAIAEMGSRSKLHAPEQTGRFGIGFVSVYQITDTPIVRSSGVELRLNPQTQEVVKSEIARFAGTQFVLPWAAENSEVRAGLNASPTPVDVADKVVAEIDHVLEGSLLFLRHIQRVELRRNGRLIVSVEIDRSAEAVTLRFDPSGHTQRWLVLQREADDVVAAAKLSERFDALARLDRSMTVSVAVPLNLEQIDGLLYAYLPTRQSTGMPVHVNADFFPHASRQAIVLEGEQHDRYWNEALIETAAAALADNFVRIRDLLGSERFWALAEAAFHRRSEPAFKPFWDRLGKAATEAPSIWTTQGEWRLPKETALPPDTMTPPDQAAIAEFGLALIHPKLRRHWTVLSSIGVQHLRLANLVAALDARADEVTAGESKPLRRLWSAIELLIDVSSDRAELPMVLAKLKAISFMLDADDQPISPNEARRLPASVSAAALRRTVPNRILVNSHILSLPHLSSLVAEYLLDDLASDLADVITDDMSATAAIGDTDADARRFYSLLTSFPTDRKSGAVSGTLAEVPMLRTGTGFVSPSRGQLPGDFRDPIGHFQIIDTRLFVTVMMDLARDVLQTNVLTFRDYVEEHLEQILAGELTRQQYGALLTEILNHRSQLDEDGTLAALAGIAFVRTRAGEYARPNELYFWSAPLAAILGEEPARWVDETWLPSEINARSRDLFERLGMPITVAAEHIVERINTIAEAGNLDNIVAGTTPIIRYVLERWTRFDDEDRIVLSRLREVKFLSAIVDGERKEGLRYSPRGVYRAGRATGFASQVPVVEMTALRQSTSVVTEFLDLIELPAEPPTEKIVAHLEHCMSSGTAVNDLTYQMLSERLERSDNAGCIDRLEGTDFIYFPDVGFIGAGEVFWIPPAFGGLWHTASARMRQRDQLYRRLGVADSPEPRHFAALALRIAGSPSPTATDIVIHSRCLAALAEALEREDAGAAEAVDLLSDERAFLAVNGDPISTRDAIWLDSEQLAAPFGSVLDDRIVRLTDLSRSAAIRFLFRLDVPALTDIARFRLADEPDGRPAIEATSLLQSRADLILWLAPNRATRQALIEILQRLDVSFSAQLMVHAEIDALNPPVRSPASSANAYLDREAGLLHVRSTTSRVDWAAAFRVVFSEIERFCPSTDIPPLCLTAAYIMSLEDRTEAEQALLASDFKAPADDNQGIQVGRELEDEQVETSADVAAEIEVVEDGPTDDDPIEDINESTVAEDEASSDNKDTLDSGSKRTEIRQNDGAGWDDKIGYDTAGDRYAAGPADDPQTDDDVSQDGENDDVDLDDEAYGSASGRGAFGADPGDVATTGVTAAGGNGRGIATSSGEPRGTGASLKAGGNRKHEAIAENQVRRSRMLSYVLRSGPSGNGDAAVASAGDDISKLIDAAAIKAALSYEQTRGWAPEQQPHFNPGFDIVSRSPSGSRRLIEVKGLESDWTERGIKLSHVQFAMAREHLDEFWIYVIEHARDMERQRVSAICNPFGKVEEYWFDHNWRQVSEERASSRDIHLRVGLKVEHHLWGKGVVTEIDSRGAIPFVVVDFGTIEGRRGVPFNSSLKVLG</sequence>
<feature type="region of interest" description="Disordered" evidence="1">
    <location>
        <begin position="1299"/>
        <end position="1446"/>
    </location>
</feature>
<feature type="compositionally biased region" description="Acidic residues" evidence="1">
    <location>
        <begin position="1302"/>
        <end position="1328"/>
    </location>
</feature>
<feature type="compositionally biased region" description="Basic and acidic residues" evidence="1">
    <location>
        <begin position="1329"/>
        <end position="1357"/>
    </location>
</feature>
<accession>A0A317PUA4</accession>
<feature type="compositionally biased region" description="Acidic residues" evidence="1">
    <location>
        <begin position="1373"/>
        <end position="1394"/>
    </location>
</feature>
<dbReference type="SUPFAM" id="SSF55874">
    <property type="entry name" value="ATPase domain of HSP90 chaperone/DNA topoisomerase II/histidine kinase"/>
    <property type="match status" value="1"/>
</dbReference>
<dbReference type="Pfam" id="PF13020">
    <property type="entry name" value="NOV_C"/>
    <property type="match status" value="1"/>
</dbReference>
<dbReference type="InterPro" id="IPR036890">
    <property type="entry name" value="HATPase_C_sf"/>
</dbReference>
<name>A0A317PUA4_9HYPH</name>